<dbReference type="Gene3D" id="1.20.140.10">
    <property type="entry name" value="Butyryl-CoA Dehydrogenase, subunit A, domain 3"/>
    <property type="match status" value="1"/>
</dbReference>
<dbReference type="PANTHER" id="PTHR43884">
    <property type="entry name" value="ACYL-COA DEHYDROGENASE"/>
    <property type="match status" value="1"/>
</dbReference>
<dbReference type="Gene3D" id="1.10.540.10">
    <property type="entry name" value="Acyl-CoA dehydrogenase/oxidase, N-terminal domain"/>
    <property type="match status" value="1"/>
</dbReference>
<dbReference type="STRING" id="1210090.GCA_001613185_04135"/>
<dbReference type="AlphaFoldDB" id="A0A366D2E5"/>
<dbReference type="RefSeq" id="WP_067510847.1">
    <property type="nucleotide sequence ID" value="NZ_JADLRD010000020.1"/>
</dbReference>
<dbReference type="SUPFAM" id="SSF47203">
    <property type="entry name" value="Acyl-CoA dehydrogenase C-terminal domain-like"/>
    <property type="match status" value="1"/>
</dbReference>
<proteinExistence type="predicted"/>
<organism evidence="1 2">
    <name type="scientific">Nocardia puris</name>
    <dbReference type="NCBI Taxonomy" id="208602"/>
    <lineage>
        <taxon>Bacteria</taxon>
        <taxon>Bacillati</taxon>
        <taxon>Actinomycetota</taxon>
        <taxon>Actinomycetes</taxon>
        <taxon>Mycobacteriales</taxon>
        <taxon>Nocardiaceae</taxon>
        <taxon>Nocardia</taxon>
    </lineage>
</organism>
<accession>A0A366D2E5</accession>
<dbReference type="SUPFAM" id="SSF56645">
    <property type="entry name" value="Acyl-CoA dehydrogenase NM domain-like"/>
    <property type="match status" value="1"/>
</dbReference>
<evidence type="ECO:0000313" key="2">
    <source>
        <dbReference type="Proteomes" id="UP000252586"/>
    </source>
</evidence>
<keyword evidence="2" id="KW-1185">Reference proteome</keyword>
<protein>
    <submittedName>
        <fullName evidence="1">Alkylation response protein AidB-like acyl-CoA dehydrogenase</fullName>
    </submittedName>
</protein>
<dbReference type="InterPro" id="IPR037069">
    <property type="entry name" value="AcylCoA_DH/ox_N_sf"/>
</dbReference>
<dbReference type="GO" id="GO:0003995">
    <property type="term" value="F:acyl-CoA dehydrogenase activity"/>
    <property type="evidence" value="ECO:0007669"/>
    <property type="project" value="TreeGrafter"/>
</dbReference>
<sequence>MTPGFAATYERRVGDPWTGPLSYPHTVSKDEQAEGFRHGTDILRELSLAAEFVPRSLGGRGDDLTAAMSALRAVARHEPGLAFGYGATRLAAARTVLRADGEHHRQSVVERLLADGRVGYAGPGAVLRVDDWPGLPDVVRDRDLLRVNGIRRALAAEDTDLVITSVMVREPDGTVTPRQIVTTTPTVRAARPMVGLRTSAPCDLVFEDQIGSGEELLDIDPPGNGAIPLADEVGIVLAGAAVGILDTGLRVTLRHVSQRRLYGATAADIPTVRAILADAYADLLWCDEYVHTALRAPDRHAAAACCHVPAVLTRAMHRLSTVLGSAFYIREGESAVFQKLLRDLRTAFATRAAPETEPVAVERNSGMSRDDLFDDLRTHHAEDRTLDLEHRPRGT</sequence>
<dbReference type="EMBL" id="QNRE01000018">
    <property type="protein sequence ID" value="RBO83604.1"/>
    <property type="molecule type" value="Genomic_DNA"/>
</dbReference>
<name>A0A366D2E5_9NOCA</name>
<dbReference type="InterPro" id="IPR009100">
    <property type="entry name" value="AcylCoA_DH/oxidase_NM_dom_sf"/>
</dbReference>
<dbReference type="Proteomes" id="UP000252586">
    <property type="component" value="Unassembled WGS sequence"/>
</dbReference>
<dbReference type="InterPro" id="IPR036250">
    <property type="entry name" value="AcylCo_DH-like_C"/>
</dbReference>
<gene>
    <name evidence="1" type="ORF">DFR74_11828</name>
</gene>
<dbReference type="OrthoDB" id="5427839at2"/>
<evidence type="ECO:0000313" key="1">
    <source>
        <dbReference type="EMBL" id="RBO83604.1"/>
    </source>
</evidence>
<dbReference type="PANTHER" id="PTHR43884:SF12">
    <property type="entry name" value="ISOVALERYL-COA DEHYDROGENASE, MITOCHONDRIAL-RELATED"/>
    <property type="match status" value="1"/>
</dbReference>
<reference evidence="1 2" key="1">
    <citation type="submission" date="2018-06" db="EMBL/GenBank/DDBJ databases">
        <title>Genomic Encyclopedia of Type Strains, Phase IV (KMG-IV): sequencing the most valuable type-strain genomes for metagenomic binning, comparative biology and taxonomic classification.</title>
        <authorList>
            <person name="Goeker M."/>
        </authorList>
    </citation>
    <scope>NUCLEOTIDE SEQUENCE [LARGE SCALE GENOMIC DNA]</scope>
    <source>
        <strain evidence="1 2">DSM 44599</strain>
    </source>
</reference>
<comment type="caution">
    <text evidence="1">The sequence shown here is derived from an EMBL/GenBank/DDBJ whole genome shotgun (WGS) entry which is preliminary data.</text>
</comment>
<dbReference type="GO" id="GO:0050660">
    <property type="term" value="F:flavin adenine dinucleotide binding"/>
    <property type="evidence" value="ECO:0007669"/>
    <property type="project" value="InterPro"/>
</dbReference>